<keyword evidence="3" id="KW-1185">Reference proteome</keyword>
<feature type="chain" id="PRO_5045976531" evidence="1">
    <location>
        <begin position="37"/>
        <end position="142"/>
    </location>
</feature>
<dbReference type="Proteomes" id="UP001243713">
    <property type="component" value="Chromosome"/>
</dbReference>
<sequence length="142" mass="15195">MPAHDAPWSTRLKISLLATALAGTLLALSGCATVDAQTTAYVGVEHPAPTLASEVVVLRTEPLRPHIRLGEVLIDASVDPAPPITQVEGKLRDESAKLGGDAVVVVYDHIQPMGAYVNGPLWARDVRTIEGRKLKGIVIKYR</sequence>
<evidence type="ECO:0000256" key="1">
    <source>
        <dbReference type="SAM" id="SignalP"/>
    </source>
</evidence>
<organism evidence="2 3">
    <name type="scientific">Pseudomonas migulae</name>
    <dbReference type="NCBI Taxonomy" id="78543"/>
    <lineage>
        <taxon>Bacteria</taxon>
        <taxon>Pseudomonadati</taxon>
        <taxon>Pseudomonadota</taxon>
        <taxon>Gammaproteobacteria</taxon>
        <taxon>Pseudomonadales</taxon>
        <taxon>Pseudomonadaceae</taxon>
        <taxon>Pseudomonas</taxon>
    </lineage>
</organism>
<accession>A0ABY8MZV4</accession>
<evidence type="ECO:0000313" key="2">
    <source>
        <dbReference type="EMBL" id="WGK92689.1"/>
    </source>
</evidence>
<feature type="signal peptide" evidence="1">
    <location>
        <begin position="1"/>
        <end position="36"/>
    </location>
</feature>
<proteinExistence type="predicted"/>
<gene>
    <name evidence="2" type="ORF">MOQ58_11055</name>
</gene>
<dbReference type="EMBL" id="CP093428">
    <property type="protein sequence ID" value="WGK92689.1"/>
    <property type="molecule type" value="Genomic_DNA"/>
</dbReference>
<reference evidence="2 3" key="1">
    <citation type="submission" date="2022-03" db="EMBL/GenBank/DDBJ databases">
        <title>Plant growth promoting endophytes with ACC deaminase activity.</title>
        <authorList>
            <person name="Charles T."/>
            <person name="Van Dyk A."/>
            <person name="Cheng J."/>
            <person name="Heil J."/>
        </authorList>
    </citation>
    <scope>NUCLEOTIDE SEQUENCE [LARGE SCALE GENOMIC DNA]</scope>
    <source>
        <strain evidence="2 3">8R6</strain>
    </source>
</reference>
<protein>
    <submittedName>
        <fullName evidence="2">Uncharacterized protein</fullName>
    </submittedName>
</protein>
<evidence type="ECO:0000313" key="3">
    <source>
        <dbReference type="Proteomes" id="UP001243713"/>
    </source>
</evidence>
<keyword evidence="1" id="KW-0732">Signal</keyword>
<dbReference type="RefSeq" id="WP_207286373.1">
    <property type="nucleotide sequence ID" value="NZ_CP093428.1"/>
</dbReference>
<name>A0ABY8MZV4_9PSED</name>